<dbReference type="AlphaFoldDB" id="A0A250X9T9"/>
<comment type="subcellular location">
    <subcellularLocation>
        <location evidence="1">Cytoplasm</location>
        <location evidence="1">Cytoskeleton</location>
        <location evidence="1">Cilium axoneme</location>
    </subcellularLocation>
</comment>
<evidence type="ECO:0000256" key="2">
    <source>
        <dbReference type="SAM" id="MobiDB-lite"/>
    </source>
</evidence>
<dbReference type="InterPro" id="IPR032675">
    <property type="entry name" value="LRR_dom_sf"/>
</dbReference>
<sequence>MDCSPNSLTKDGPVSICHNNVKDLKHPGNDGAVLSQSYSSGGKFSFGKGHLNKAGKNSPNSYLRHHQHSGGGGGTPSLFVAAKKTCSNNSTQFLQGCDAVASNIRDDDTSLPRDSNSTEEPEFLDLDLLRSKDVSPDSCRKTVMSLTALQRQQVQRLLCSTGALMMGKEALDVLSSLPALNFLILSLDSCSGNQQQSEGALQEHDLWPGLRDLMGVLKHVVCLDVSKCLMKDHNLEAVSQTCNQLRALDLSYTPHVSDKALTALLQSCPNLEELDISSCPAATTDTLLKAVGENCKNLSTLYIEFDPQVASTPLGTSVEVSAERVVEMLQSCPQLQVLSLAGLPIMCHLKVSAPCQPSKSVTGDCVTLLDALVLASPQLTTLDVSGCPWPRLSHFNQLSQAWPSLRSLSLSNRELAAVKTDESIDRNKEMPSAINFITDQFVSGVGRSLVDLTVLECPAALSEDAIIRVVKDFPELSAMSLVGTASEAAVKDVPSLMQRLQHLRPTLKMVFQDPKEHTSMEIHHTAEDQQDPPSSHQTADRDVHHCHLSQPLRVADPIQPSCLMNSMHVRASSMDVDKSPMRDDVASVVEDPMSVSRPSPPLIKPGFNMCSKGRQCDVNDGFMGTQQASSAGWGGLMSFLTDHVVDVSMASCKKASKPQAEARG</sequence>
<dbReference type="SUPFAM" id="SSF52047">
    <property type="entry name" value="RNI-like"/>
    <property type="match status" value="1"/>
</dbReference>
<dbReference type="GO" id="GO:0005930">
    <property type="term" value="C:axoneme"/>
    <property type="evidence" value="ECO:0007669"/>
    <property type="project" value="UniProtKB-SubCell"/>
</dbReference>
<dbReference type="GO" id="GO:0019005">
    <property type="term" value="C:SCF ubiquitin ligase complex"/>
    <property type="evidence" value="ECO:0007669"/>
    <property type="project" value="TreeGrafter"/>
</dbReference>
<dbReference type="SMART" id="SM00367">
    <property type="entry name" value="LRR_CC"/>
    <property type="match status" value="2"/>
</dbReference>
<proteinExistence type="predicted"/>
<dbReference type="STRING" id="1157962.A0A250X9T9"/>
<dbReference type="InterPro" id="IPR006553">
    <property type="entry name" value="Leu-rich_rpt_Cys-con_subtyp"/>
</dbReference>
<protein>
    <recommendedName>
        <fullName evidence="5">F-box domain-containing protein</fullName>
    </recommendedName>
</protein>
<evidence type="ECO:0000313" key="3">
    <source>
        <dbReference type="EMBL" id="GAX79659.1"/>
    </source>
</evidence>
<dbReference type="OrthoDB" id="550575at2759"/>
<feature type="region of interest" description="Disordered" evidence="2">
    <location>
        <begin position="49"/>
        <end position="75"/>
    </location>
</feature>
<dbReference type="EMBL" id="BEGY01000044">
    <property type="protein sequence ID" value="GAX79659.1"/>
    <property type="molecule type" value="Genomic_DNA"/>
</dbReference>
<organism evidence="3 4">
    <name type="scientific">Chlamydomonas eustigma</name>
    <dbReference type="NCBI Taxonomy" id="1157962"/>
    <lineage>
        <taxon>Eukaryota</taxon>
        <taxon>Viridiplantae</taxon>
        <taxon>Chlorophyta</taxon>
        <taxon>core chlorophytes</taxon>
        <taxon>Chlorophyceae</taxon>
        <taxon>CS clade</taxon>
        <taxon>Chlamydomonadales</taxon>
        <taxon>Chlamydomonadaceae</taxon>
        <taxon>Chlamydomonas</taxon>
    </lineage>
</organism>
<dbReference type="Proteomes" id="UP000232323">
    <property type="component" value="Unassembled WGS sequence"/>
</dbReference>
<accession>A0A250X9T9</accession>
<keyword evidence="4" id="KW-1185">Reference proteome</keyword>
<name>A0A250X9T9_9CHLO</name>
<comment type="caution">
    <text evidence="3">The sequence shown here is derived from an EMBL/GenBank/DDBJ whole genome shotgun (WGS) entry which is preliminary data.</text>
</comment>
<evidence type="ECO:0000313" key="4">
    <source>
        <dbReference type="Proteomes" id="UP000232323"/>
    </source>
</evidence>
<dbReference type="GO" id="GO:0031146">
    <property type="term" value="P:SCF-dependent proteasomal ubiquitin-dependent protein catabolic process"/>
    <property type="evidence" value="ECO:0007669"/>
    <property type="project" value="TreeGrafter"/>
</dbReference>
<dbReference type="Gene3D" id="3.80.10.10">
    <property type="entry name" value="Ribonuclease Inhibitor"/>
    <property type="match status" value="1"/>
</dbReference>
<reference evidence="3 4" key="1">
    <citation type="submission" date="2017-08" db="EMBL/GenBank/DDBJ databases">
        <title>Acidophilic green algal genome provides insights into adaptation to an acidic environment.</title>
        <authorList>
            <person name="Hirooka S."/>
            <person name="Hirose Y."/>
            <person name="Kanesaki Y."/>
            <person name="Higuchi S."/>
            <person name="Fujiwara T."/>
            <person name="Onuma R."/>
            <person name="Era A."/>
            <person name="Ohbayashi R."/>
            <person name="Uzuka A."/>
            <person name="Nozaki H."/>
            <person name="Yoshikawa H."/>
            <person name="Miyagishima S.Y."/>
        </authorList>
    </citation>
    <scope>NUCLEOTIDE SEQUENCE [LARGE SCALE GENOMIC DNA]</scope>
    <source>
        <strain evidence="3 4">NIES-2499</strain>
    </source>
</reference>
<evidence type="ECO:0008006" key="5">
    <source>
        <dbReference type="Google" id="ProtNLM"/>
    </source>
</evidence>
<evidence type="ECO:0000256" key="1">
    <source>
        <dbReference type="ARBA" id="ARBA00004430"/>
    </source>
</evidence>
<gene>
    <name evidence="3" type="ORF">CEUSTIGMA_g7100.t1</name>
</gene>
<dbReference type="PANTHER" id="PTHR13318:SF95">
    <property type="entry name" value="F-BOX PROTEIN YLR352W"/>
    <property type="match status" value="1"/>
</dbReference>
<dbReference type="PANTHER" id="PTHR13318">
    <property type="entry name" value="PARTNER OF PAIRED, ISOFORM B-RELATED"/>
    <property type="match status" value="1"/>
</dbReference>